<dbReference type="EMBL" id="NPDV01000026">
    <property type="protein sequence ID" value="PJZ51365.1"/>
    <property type="molecule type" value="Genomic_DNA"/>
</dbReference>
<dbReference type="EMBL" id="NPDU01000062">
    <property type="protein sequence ID" value="PJZ60427.1"/>
    <property type="molecule type" value="Genomic_DNA"/>
</dbReference>
<dbReference type="Proteomes" id="UP000232149">
    <property type="component" value="Unassembled WGS sequence"/>
</dbReference>
<dbReference type="Proteomes" id="UP000232188">
    <property type="component" value="Unassembled WGS sequence"/>
</dbReference>
<reference evidence="3 4" key="1">
    <citation type="submission" date="2017-07" db="EMBL/GenBank/DDBJ databases">
        <title>Leptospira spp. isolated from tropical soils.</title>
        <authorList>
            <person name="Thibeaux R."/>
            <person name="Iraola G."/>
            <person name="Ferres I."/>
            <person name="Bierque E."/>
            <person name="Girault D."/>
            <person name="Soupe-Gilbert M.-E."/>
            <person name="Picardeau M."/>
            <person name="Goarant C."/>
        </authorList>
    </citation>
    <scope>NUCLEOTIDE SEQUENCE [LARGE SCALE GENOMIC DNA]</scope>
    <source>
        <strain evidence="1 4">FH2-B-C1</strain>
        <strain evidence="2 3">FH2-B-D1</strain>
    </source>
</reference>
<name>A0A2M9YIJ6_9LEPT</name>
<keyword evidence="3" id="KW-1185">Reference proteome</keyword>
<evidence type="ECO:0000313" key="3">
    <source>
        <dbReference type="Proteomes" id="UP000232149"/>
    </source>
</evidence>
<evidence type="ECO:0000313" key="2">
    <source>
        <dbReference type="EMBL" id="PJZ60427.1"/>
    </source>
</evidence>
<protein>
    <submittedName>
        <fullName evidence="1">Uncharacterized protein</fullName>
    </submittedName>
</protein>
<gene>
    <name evidence="2" type="ORF">CH376_18410</name>
    <name evidence="1" type="ORF">CH380_20405</name>
</gene>
<evidence type="ECO:0000313" key="1">
    <source>
        <dbReference type="EMBL" id="PJZ51365.1"/>
    </source>
</evidence>
<proteinExistence type="predicted"/>
<dbReference type="AlphaFoldDB" id="A0A2M9YIJ6"/>
<organism evidence="1 4">
    <name type="scientific">Leptospira adleri</name>
    <dbReference type="NCBI Taxonomy" id="2023186"/>
    <lineage>
        <taxon>Bacteria</taxon>
        <taxon>Pseudomonadati</taxon>
        <taxon>Spirochaetota</taxon>
        <taxon>Spirochaetia</taxon>
        <taxon>Leptospirales</taxon>
        <taxon>Leptospiraceae</taxon>
        <taxon>Leptospira</taxon>
    </lineage>
</organism>
<sequence length="79" mass="8940">MGRATFSEEFVVVTTTLLKFQSILGSGYDRASGIAIHREQFAKVQEANDQTVTNQPVSRILILTFQKLKKKRTLAVKRE</sequence>
<comment type="caution">
    <text evidence="1">The sequence shown here is derived from an EMBL/GenBank/DDBJ whole genome shotgun (WGS) entry which is preliminary data.</text>
</comment>
<evidence type="ECO:0000313" key="4">
    <source>
        <dbReference type="Proteomes" id="UP000232188"/>
    </source>
</evidence>
<accession>A0A2M9YIJ6</accession>